<dbReference type="EMBL" id="BSTJ01000016">
    <property type="protein sequence ID" value="GLY80779.1"/>
    <property type="molecule type" value="Genomic_DNA"/>
</dbReference>
<evidence type="ECO:0000313" key="1">
    <source>
        <dbReference type="EMBL" id="GLY80779.1"/>
    </source>
</evidence>
<protein>
    <submittedName>
        <fullName evidence="1">Uncharacterized protein</fullName>
    </submittedName>
</protein>
<organism evidence="1 2">
    <name type="scientific">Actinoallomurus iriomotensis</name>
    <dbReference type="NCBI Taxonomy" id="478107"/>
    <lineage>
        <taxon>Bacteria</taxon>
        <taxon>Bacillati</taxon>
        <taxon>Actinomycetota</taxon>
        <taxon>Actinomycetes</taxon>
        <taxon>Streptosporangiales</taxon>
        <taxon>Thermomonosporaceae</taxon>
        <taxon>Actinoallomurus</taxon>
    </lineage>
</organism>
<proteinExistence type="predicted"/>
<dbReference type="Proteomes" id="UP001165135">
    <property type="component" value="Unassembled WGS sequence"/>
</dbReference>
<dbReference type="AlphaFoldDB" id="A0A9W6RS13"/>
<accession>A0A9W6RS13</accession>
<evidence type="ECO:0000313" key="2">
    <source>
        <dbReference type="Proteomes" id="UP001165135"/>
    </source>
</evidence>
<name>A0A9W6RS13_9ACTN</name>
<comment type="caution">
    <text evidence="1">The sequence shown here is derived from an EMBL/GenBank/DDBJ whole genome shotgun (WGS) entry which is preliminary data.</text>
</comment>
<reference evidence="1" key="1">
    <citation type="submission" date="2023-03" db="EMBL/GenBank/DDBJ databases">
        <title>Actinoallomurus iriomotensis NBRC 103681.</title>
        <authorList>
            <person name="Ichikawa N."/>
            <person name="Sato H."/>
            <person name="Tonouchi N."/>
        </authorList>
    </citation>
    <scope>NUCLEOTIDE SEQUENCE</scope>
    <source>
        <strain evidence="1">NBRC 103681</strain>
    </source>
</reference>
<sequence>MIDWAGYALPGRVPAGQVAGAPVTVRVGRGAGRSGFGFNGGRGGTLQWWLCAHGSAWPAPESCVVACVARRCDAAEALVVTVWCRFAVRRGVGVGVGGRLGVATGAGDTVVRPATGCVPPPKAVSPDTTATTAARSTPDRIIQRFVMREPRTSIA</sequence>
<gene>
    <name evidence="1" type="ORF">Airi01_090460</name>
</gene>